<dbReference type="AlphaFoldDB" id="A0A931CWX6"/>
<dbReference type="PANTHER" id="PTHR30627">
    <property type="entry name" value="PEPTIDOGLYCAN D,D-TRANSPEPTIDASE"/>
    <property type="match status" value="1"/>
</dbReference>
<dbReference type="Gene3D" id="3.40.710.10">
    <property type="entry name" value="DD-peptidase/beta-lactamase superfamily"/>
    <property type="match status" value="1"/>
</dbReference>
<accession>A0A931CWX6</accession>
<evidence type="ECO:0000259" key="1">
    <source>
        <dbReference type="Pfam" id="PF00905"/>
    </source>
</evidence>
<evidence type="ECO:0000313" key="2">
    <source>
        <dbReference type="EMBL" id="MBG0780575.1"/>
    </source>
</evidence>
<reference evidence="2" key="1">
    <citation type="submission" date="2020-07" db="EMBL/GenBank/DDBJ databases">
        <title>Severe corrosion of carbon steel in oil field produced water can be linked to methanogenic archaea containing a special type of NiFe hydrogenase.</title>
        <authorList>
            <person name="Lahme S."/>
            <person name="Mand J."/>
            <person name="Longwell J."/>
            <person name="Smith R."/>
            <person name="Enning D."/>
        </authorList>
    </citation>
    <scope>NUCLEOTIDE SEQUENCE</scope>
    <source>
        <strain evidence="2">MIC098Bin6</strain>
    </source>
</reference>
<comment type="caution">
    <text evidence="2">The sequence shown here is derived from an EMBL/GenBank/DDBJ whole genome shotgun (WGS) entry which is preliminary data.</text>
</comment>
<dbReference type="GO" id="GO:0071555">
    <property type="term" value="P:cell wall organization"/>
    <property type="evidence" value="ECO:0007669"/>
    <property type="project" value="TreeGrafter"/>
</dbReference>
<dbReference type="GO" id="GO:0071972">
    <property type="term" value="F:peptidoglycan L,D-transpeptidase activity"/>
    <property type="evidence" value="ECO:0007669"/>
    <property type="project" value="TreeGrafter"/>
</dbReference>
<dbReference type="Proteomes" id="UP000706172">
    <property type="component" value="Unassembled WGS sequence"/>
</dbReference>
<dbReference type="InterPro" id="IPR001460">
    <property type="entry name" value="PCN-bd_Tpept"/>
</dbReference>
<dbReference type="InterPro" id="IPR050515">
    <property type="entry name" value="Beta-lactam/transpept"/>
</dbReference>
<evidence type="ECO:0000313" key="3">
    <source>
        <dbReference type="Proteomes" id="UP000706172"/>
    </source>
</evidence>
<sequence length="177" mass="18892">SIGQGFNLVTPLQMAVFTAAIANGGTLYRPRIVTAVKDVNGHLVREMDPEITGGIPAGRQTLDLVRKGLTEVVEGDRGTARSIRIKQIEMAGKTGTAQVFSRKTGEKFDNENQKRTLRDHAWFVCYAPAENPVIAIAVIIEHGEHGSSAAAPVAGTLVKKYLGLPGPEESFDAAPEG</sequence>
<organism evidence="2 3">
    <name type="scientific">Desulfotignum balticum</name>
    <dbReference type="NCBI Taxonomy" id="115781"/>
    <lineage>
        <taxon>Bacteria</taxon>
        <taxon>Pseudomonadati</taxon>
        <taxon>Thermodesulfobacteriota</taxon>
        <taxon>Desulfobacteria</taxon>
        <taxon>Desulfobacterales</taxon>
        <taxon>Desulfobacteraceae</taxon>
        <taxon>Desulfotignum</taxon>
    </lineage>
</organism>
<dbReference type="EMBL" id="JACCQK010000795">
    <property type="protein sequence ID" value="MBG0780575.1"/>
    <property type="molecule type" value="Genomic_DNA"/>
</dbReference>
<dbReference type="PANTHER" id="PTHR30627:SF2">
    <property type="entry name" value="PEPTIDOGLYCAN D,D-TRANSPEPTIDASE MRDA"/>
    <property type="match status" value="1"/>
</dbReference>
<dbReference type="InterPro" id="IPR012338">
    <property type="entry name" value="Beta-lactam/transpept-like"/>
</dbReference>
<protein>
    <submittedName>
        <fullName evidence="2">Penicillin-binding protein 2</fullName>
    </submittedName>
</protein>
<feature type="non-terminal residue" evidence="2">
    <location>
        <position position="1"/>
    </location>
</feature>
<gene>
    <name evidence="2" type="ORF">H0S81_11695</name>
</gene>
<feature type="domain" description="Penicillin-binding protein transpeptidase" evidence="1">
    <location>
        <begin position="2"/>
        <end position="157"/>
    </location>
</feature>
<dbReference type="GO" id="GO:0008658">
    <property type="term" value="F:penicillin binding"/>
    <property type="evidence" value="ECO:0007669"/>
    <property type="project" value="InterPro"/>
</dbReference>
<dbReference type="GO" id="GO:0005886">
    <property type="term" value="C:plasma membrane"/>
    <property type="evidence" value="ECO:0007669"/>
    <property type="project" value="TreeGrafter"/>
</dbReference>
<proteinExistence type="predicted"/>
<dbReference type="Pfam" id="PF00905">
    <property type="entry name" value="Transpeptidase"/>
    <property type="match status" value="1"/>
</dbReference>
<name>A0A931CWX6_9BACT</name>
<dbReference type="SUPFAM" id="SSF56601">
    <property type="entry name" value="beta-lactamase/transpeptidase-like"/>
    <property type="match status" value="1"/>
</dbReference>